<keyword evidence="1" id="KW-0444">Lipid biosynthesis</keyword>
<reference evidence="5 6" key="1">
    <citation type="submission" date="2016-07" db="EMBL/GenBank/DDBJ databases">
        <title>Draft Genome Sequence of Oceanisphaera psychrotolerans, isolated from coastal sediment samples.</title>
        <authorList>
            <person name="Zhuo S."/>
            <person name="Ruan Z."/>
        </authorList>
    </citation>
    <scope>NUCLEOTIDE SEQUENCE [LARGE SCALE GENOMIC DNA]</scope>
    <source>
        <strain evidence="5 6">LAM-WHM-ZC</strain>
    </source>
</reference>
<evidence type="ECO:0000256" key="3">
    <source>
        <dbReference type="ARBA" id="ARBA00023098"/>
    </source>
</evidence>
<dbReference type="PANTHER" id="PTHR38764">
    <property type="entry name" value="ACYL CARRIER PROTEIN PHOSPHODIESTERASE"/>
    <property type="match status" value="1"/>
</dbReference>
<dbReference type="GO" id="GO:0006633">
    <property type="term" value="P:fatty acid biosynthetic process"/>
    <property type="evidence" value="ECO:0007669"/>
    <property type="project" value="UniProtKB-KW"/>
</dbReference>
<evidence type="ECO:0000256" key="4">
    <source>
        <dbReference type="ARBA" id="ARBA00023160"/>
    </source>
</evidence>
<sequence>MNYLAHLHLAYISNTSLPGALLGEYARGSIDPRLPSSLQIGIQLHRRIDSFTDAHPLHAGAVRNLPSPFRRYGGIIMDMMFDHFLASHWSRYHPWPLDDFIGYSHRQLQPDAHWPEAMVTLVERLKQYRLLESYRSLEGITLAIARIDPRFRRPTPLPRCAPLLQQQYSAMEQAFLGFYPELQRFVLDQSRALGLAG</sequence>
<dbReference type="STRING" id="1414654.BFR47_07920"/>
<keyword evidence="2" id="KW-0378">Hydrolase</keyword>
<organism evidence="5 6">
    <name type="scientific">Oceanisphaera psychrotolerans</name>
    <dbReference type="NCBI Taxonomy" id="1414654"/>
    <lineage>
        <taxon>Bacteria</taxon>
        <taxon>Pseudomonadati</taxon>
        <taxon>Pseudomonadota</taxon>
        <taxon>Gammaproteobacteria</taxon>
        <taxon>Aeromonadales</taxon>
        <taxon>Aeromonadaceae</taxon>
        <taxon>Oceanisphaera</taxon>
    </lineage>
</organism>
<evidence type="ECO:0000313" key="5">
    <source>
        <dbReference type="EMBL" id="OIN14409.1"/>
    </source>
</evidence>
<keyword evidence="6" id="KW-1185">Reference proteome</keyword>
<accession>A0A1J4QIL4</accession>
<keyword evidence="4" id="KW-0275">Fatty acid biosynthesis</keyword>
<comment type="caution">
    <text evidence="5">The sequence shown here is derived from an EMBL/GenBank/DDBJ whole genome shotgun (WGS) entry which is preliminary data.</text>
</comment>
<keyword evidence="3" id="KW-0443">Lipid metabolism</keyword>
<dbReference type="AlphaFoldDB" id="A0A1J4QIL4"/>
<dbReference type="Proteomes" id="UP000243073">
    <property type="component" value="Unassembled WGS sequence"/>
</dbReference>
<dbReference type="InterPro" id="IPR007431">
    <property type="entry name" value="ACP_PD"/>
</dbReference>
<dbReference type="RefSeq" id="WP_071471212.1">
    <property type="nucleotide sequence ID" value="NZ_MDKE01000001.1"/>
</dbReference>
<dbReference type="PIRSF" id="PIRSF011489">
    <property type="entry name" value="DUF479"/>
    <property type="match status" value="1"/>
</dbReference>
<dbReference type="Pfam" id="PF04336">
    <property type="entry name" value="ACP_PD"/>
    <property type="match status" value="1"/>
</dbReference>
<dbReference type="OrthoDB" id="8442777at2"/>
<proteinExistence type="predicted"/>
<gene>
    <name evidence="5" type="ORF">BFR47_07920</name>
</gene>
<evidence type="ECO:0000256" key="1">
    <source>
        <dbReference type="ARBA" id="ARBA00022516"/>
    </source>
</evidence>
<name>A0A1J4QIL4_9GAMM</name>
<evidence type="ECO:0000256" key="2">
    <source>
        <dbReference type="ARBA" id="ARBA00022801"/>
    </source>
</evidence>
<keyword evidence="4" id="KW-0276">Fatty acid metabolism</keyword>
<evidence type="ECO:0000313" key="6">
    <source>
        <dbReference type="Proteomes" id="UP000243073"/>
    </source>
</evidence>
<dbReference type="EMBL" id="MDKE01000001">
    <property type="protein sequence ID" value="OIN14409.1"/>
    <property type="molecule type" value="Genomic_DNA"/>
</dbReference>
<dbReference type="PANTHER" id="PTHR38764:SF1">
    <property type="entry name" value="ACYL CARRIER PROTEIN PHOSPHODIESTERASE"/>
    <property type="match status" value="1"/>
</dbReference>
<dbReference type="GO" id="GO:0008770">
    <property type="term" value="F:[acyl-carrier-protein] phosphodiesterase activity"/>
    <property type="evidence" value="ECO:0007669"/>
    <property type="project" value="InterPro"/>
</dbReference>
<protein>
    <recommendedName>
        <fullName evidence="7">ACP phosphodiesterase</fullName>
    </recommendedName>
</protein>
<evidence type="ECO:0008006" key="7">
    <source>
        <dbReference type="Google" id="ProtNLM"/>
    </source>
</evidence>